<dbReference type="PATRIC" id="fig|1126833.4.peg.3680"/>
<sequence length="327" mass="37052">MRIGVDTFTLRELELDPYQTLDFIKKLGFDGAQFGGIRSMSPQLDVGSLKDIHEYAASQDLYAHVSVTYVNPVITGSSIDAFRLRLEEEIRAAAKAGWHELHSAINTSNERYEHAVPWEEHVRQCINVIRSLRPVLEQCGSRINLETHGETTFDVLRVIEAVGEDIVGVCLDTANTLVNAEDPVLAAKRVAPYTHMTHAKDGIVYFSQNGITRQGKPPGQGVVDWEQILPILGQYSPDLPLSIEDHKWLFEAKIFDREWMDRNPDLTAYELGQFVKLACRTEAELAEGKIQNPDEYESIPYLDQMEERLVSGLHYFRKLLAQLHFAT</sequence>
<evidence type="ECO:0000259" key="1">
    <source>
        <dbReference type="Pfam" id="PF01261"/>
    </source>
</evidence>
<dbReference type="Pfam" id="PF01261">
    <property type="entry name" value="AP_endonuc_2"/>
    <property type="match status" value="1"/>
</dbReference>
<dbReference type="InterPro" id="IPR013022">
    <property type="entry name" value="Xyl_isomerase-like_TIM-brl"/>
</dbReference>
<gene>
    <name evidence="2" type="ORF">VN24_16775</name>
</gene>
<dbReference type="RefSeq" id="WP_045671328.1">
    <property type="nucleotide sequence ID" value="NZ_CP011058.1"/>
</dbReference>
<dbReference type="PANTHER" id="PTHR12110:SF53">
    <property type="entry name" value="BLR5974 PROTEIN"/>
    <property type="match status" value="1"/>
</dbReference>
<dbReference type="Gene3D" id="3.20.20.150">
    <property type="entry name" value="Divalent-metal-dependent TIM barrel enzymes"/>
    <property type="match status" value="1"/>
</dbReference>
<organism evidence="2 3">
    <name type="scientific">Paenibacillus beijingensis</name>
    <dbReference type="NCBI Taxonomy" id="1126833"/>
    <lineage>
        <taxon>Bacteria</taxon>
        <taxon>Bacillati</taxon>
        <taxon>Bacillota</taxon>
        <taxon>Bacilli</taxon>
        <taxon>Bacillales</taxon>
        <taxon>Paenibacillaceae</taxon>
        <taxon>Paenibacillus</taxon>
    </lineage>
</organism>
<dbReference type="EMBL" id="CP011058">
    <property type="protein sequence ID" value="AJY75900.1"/>
    <property type="molecule type" value="Genomic_DNA"/>
</dbReference>
<dbReference type="HOGENOM" id="CLU_766914_0_0_9"/>
<proteinExistence type="predicted"/>
<dbReference type="InterPro" id="IPR050312">
    <property type="entry name" value="IolE/XylAMocC-like"/>
</dbReference>
<feature type="domain" description="Xylose isomerase-like TIM barrel" evidence="1">
    <location>
        <begin position="21"/>
        <end position="245"/>
    </location>
</feature>
<dbReference type="InterPro" id="IPR036237">
    <property type="entry name" value="Xyl_isomerase-like_sf"/>
</dbReference>
<protein>
    <recommendedName>
        <fullName evidence="1">Xylose isomerase-like TIM barrel domain-containing protein</fullName>
    </recommendedName>
</protein>
<dbReference type="KEGG" id="pbj:VN24_16775"/>
<accession>A0A0D5NL83</accession>
<dbReference type="Proteomes" id="UP000032633">
    <property type="component" value="Chromosome"/>
</dbReference>
<dbReference type="PANTHER" id="PTHR12110">
    <property type="entry name" value="HYDROXYPYRUVATE ISOMERASE"/>
    <property type="match status" value="1"/>
</dbReference>
<evidence type="ECO:0000313" key="2">
    <source>
        <dbReference type="EMBL" id="AJY75900.1"/>
    </source>
</evidence>
<dbReference type="SUPFAM" id="SSF51658">
    <property type="entry name" value="Xylose isomerase-like"/>
    <property type="match status" value="1"/>
</dbReference>
<keyword evidence="3" id="KW-1185">Reference proteome</keyword>
<dbReference type="AlphaFoldDB" id="A0A0D5NL83"/>
<reference evidence="3" key="2">
    <citation type="submission" date="2015-03" db="EMBL/GenBank/DDBJ databases">
        <title>Genome sequence of Paenibacillus beijingensis strain DSM 24997T.</title>
        <authorList>
            <person name="Kwak Y."/>
            <person name="Shin J.-H."/>
        </authorList>
    </citation>
    <scope>NUCLEOTIDE SEQUENCE [LARGE SCALE GENOMIC DNA]</scope>
    <source>
        <strain evidence="3">DSM 24997</strain>
    </source>
</reference>
<reference evidence="2 3" key="1">
    <citation type="journal article" date="2015" name="J. Biotechnol.">
        <title>Complete genome sequence of Paenibacillus beijingensis 7188(T) (=DSM 24997(T)), a novel rhizobacterium from jujube garden soil.</title>
        <authorList>
            <person name="Kwak Y."/>
            <person name="Shin J.H."/>
        </authorList>
    </citation>
    <scope>NUCLEOTIDE SEQUENCE [LARGE SCALE GENOMIC DNA]</scope>
    <source>
        <strain evidence="2 3">DSM 24997</strain>
    </source>
</reference>
<name>A0A0D5NL83_9BACL</name>
<dbReference type="STRING" id="1126833.VN24_16775"/>
<dbReference type="OrthoDB" id="8421472at2"/>
<evidence type="ECO:0000313" key="3">
    <source>
        <dbReference type="Proteomes" id="UP000032633"/>
    </source>
</evidence>